<evidence type="ECO:0000256" key="1">
    <source>
        <dbReference type="SAM" id="MobiDB-lite"/>
    </source>
</evidence>
<feature type="region of interest" description="Disordered" evidence="1">
    <location>
        <begin position="1"/>
        <end position="36"/>
    </location>
</feature>
<dbReference type="InterPro" id="IPR041698">
    <property type="entry name" value="Methyltransf_25"/>
</dbReference>
<accession>A0A4S8QA35</accession>
<dbReference type="OrthoDB" id="9810570at2"/>
<sequence>MPGFCKSRPVAHRHPNPSPPRDGRLPSEPSVRKDGEVDQSLLAQLRNDPELQRTAAAAIRDDGDRAPMTLRRAGIEPDLAAAALTLADLRRKAETKFGDRAEDLYFTRPGLEQATRWVVAERRAARFAGQVSGVLDLCCGIGTDALAFANAGLEVKAIDADAETAAIARANADAMGLAVEVEVGDALETPLNGAVFADPARRGGGTRAFNPAEYSPPLDLLLDRLADIRYAAIKLGPGIKHAWIPDGAEAEWVSVDRDVVEACLWLGEAAQVRRRASVCRQGEWHELSGSGANRAEVGEMAAYLYEPDGAVIRAGLVAELAQDLGAHTAHETIAYLYSDTLQESTFARAWKVEEVWPLHPKKLRALLSDRGIGSLTIKQRGTGIDPAQLRKQLKLKGPNTATLVATRVGDDHVAILCDETAFSH</sequence>
<dbReference type="AlphaFoldDB" id="A0A4S8QA35"/>
<proteinExistence type="predicted"/>
<dbReference type="Pfam" id="PF18096">
    <property type="entry name" value="Thump_like"/>
    <property type="match status" value="1"/>
</dbReference>
<dbReference type="PANTHER" id="PTHR14741:SF32">
    <property type="entry name" value="TRIMETHYLGUANOSINE SYNTHASE"/>
    <property type="match status" value="1"/>
</dbReference>
<reference evidence="5" key="1">
    <citation type="submission" date="2019-04" db="EMBL/GenBank/DDBJ databases">
        <title>Nocardioides xinjiangensis sp. nov.</title>
        <authorList>
            <person name="Liu S."/>
        </authorList>
    </citation>
    <scope>NUCLEOTIDE SEQUENCE [LARGE SCALE GENOMIC DNA]</scope>
    <source>
        <strain evidence="5">18</strain>
    </source>
</reference>
<dbReference type="Pfam" id="PF13649">
    <property type="entry name" value="Methyltransf_25"/>
    <property type="match status" value="1"/>
</dbReference>
<dbReference type="SUPFAM" id="SSF53335">
    <property type="entry name" value="S-adenosyl-L-methionine-dependent methyltransferases"/>
    <property type="match status" value="1"/>
</dbReference>
<gene>
    <name evidence="4" type="ORF">FAB82_13220</name>
</gene>
<organism evidence="4 5">
    <name type="scientific">Glycomyces buryatensis</name>
    <dbReference type="NCBI Taxonomy" id="2570927"/>
    <lineage>
        <taxon>Bacteria</taxon>
        <taxon>Bacillati</taxon>
        <taxon>Actinomycetota</taxon>
        <taxon>Actinomycetes</taxon>
        <taxon>Glycomycetales</taxon>
        <taxon>Glycomycetaceae</taxon>
        <taxon>Glycomyces</taxon>
    </lineage>
</organism>
<feature type="compositionally biased region" description="Basic and acidic residues" evidence="1">
    <location>
        <begin position="21"/>
        <end position="36"/>
    </location>
</feature>
<dbReference type="PANTHER" id="PTHR14741">
    <property type="entry name" value="S-ADENOSYLMETHIONINE-DEPENDENT METHYLTRANSFERASE RELATED"/>
    <property type="match status" value="1"/>
</dbReference>
<dbReference type="Gene3D" id="3.40.50.150">
    <property type="entry name" value="Vaccinia Virus protein VP39"/>
    <property type="match status" value="1"/>
</dbReference>
<protein>
    <submittedName>
        <fullName evidence="4">Class I SAM-dependent methyltransferase</fullName>
    </submittedName>
</protein>
<evidence type="ECO:0000313" key="4">
    <source>
        <dbReference type="EMBL" id="THV41120.1"/>
    </source>
</evidence>
<evidence type="ECO:0000313" key="5">
    <source>
        <dbReference type="Proteomes" id="UP000308760"/>
    </source>
</evidence>
<keyword evidence="5" id="KW-1185">Reference proteome</keyword>
<keyword evidence="4" id="KW-0489">Methyltransferase</keyword>
<evidence type="ECO:0000259" key="2">
    <source>
        <dbReference type="Pfam" id="PF13649"/>
    </source>
</evidence>
<reference evidence="4 5" key="2">
    <citation type="submission" date="2019-05" db="EMBL/GenBank/DDBJ databases">
        <title>Glycomyces buryatensis sp. nov.</title>
        <authorList>
            <person name="Nikitina E."/>
        </authorList>
    </citation>
    <scope>NUCLEOTIDE SEQUENCE [LARGE SCALE GENOMIC DNA]</scope>
    <source>
        <strain evidence="4 5">18</strain>
    </source>
</reference>
<dbReference type="Proteomes" id="UP000308760">
    <property type="component" value="Unassembled WGS sequence"/>
</dbReference>
<evidence type="ECO:0000259" key="3">
    <source>
        <dbReference type="Pfam" id="PF18096"/>
    </source>
</evidence>
<dbReference type="InterPro" id="IPR029063">
    <property type="entry name" value="SAM-dependent_MTases_sf"/>
</dbReference>
<dbReference type="GO" id="GO:0032259">
    <property type="term" value="P:methylation"/>
    <property type="evidence" value="ECO:0007669"/>
    <property type="project" value="UniProtKB-KW"/>
</dbReference>
<keyword evidence="4" id="KW-0808">Transferase</keyword>
<name>A0A4S8QA35_9ACTN</name>
<dbReference type="EMBL" id="STGY01000052">
    <property type="protein sequence ID" value="THV41120.1"/>
    <property type="molecule type" value="Genomic_DNA"/>
</dbReference>
<comment type="caution">
    <text evidence="4">The sequence shown here is derived from an EMBL/GenBank/DDBJ whole genome shotgun (WGS) entry which is preliminary data.</text>
</comment>
<dbReference type="InterPro" id="IPR041497">
    <property type="entry name" value="Thump-like"/>
</dbReference>
<dbReference type="GO" id="GO:0008168">
    <property type="term" value="F:methyltransferase activity"/>
    <property type="evidence" value="ECO:0007669"/>
    <property type="project" value="UniProtKB-KW"/>
</dbReference>
<feature type="domain" description="THUMP-like" evidence="3">
    <location>
        <begin position="347"/>
        <end position="418"/>
    </location>
</feature>
<feature type="domain" description="Methyltransferase" evidence="2">
    <location>
        <begin position="134"/>
        <end position="194"/>
    </location>
</feature>